<evidence type="ECO:0000313" key="6">
    <source>
        <dbReference type="Proteomes" id="UP001164459"/>
    </source>
</evidence>
<evidence type="ECO:0000256" key="1">
    <source>
        <dbReference type="ARBA" id="ARBA00007734"/>
    </source>
</evidence>
<reference evidence="5" key="1">
    <citation type="submission" date="2022-11" db="EMBL/GenBank/DDBJ databases">
        <title>Minimal conservation of predation-associated metabolite biosynthetic gene clusters underscores biosynthetic potential of Myxococcota including descriptions for ten novel species: Archangium lansinium sp. nov., Myxococcus landrumus sp. nov., Nannocystis bai.</title>
        <authorList>
            <person name="Ahearne A."/>
            <person name="Stevens C."/>
            <person name="Dowd S."/>
        </authorList>
    </citation>
    <scope>NUCLEOTIDE SEQUENCE</scope>
    <source>
        <strain evidence="5">Fl3</strain>
    </source>
</reference>
<name>A0ABY7HG77_9BACT</name>
<dbReference type="SUPFAM" id="SSF53955">
    <property type="entry name" value="Lysozyme-like"/>
    <property type="match status" value="1"/>
</dbReference>
<dbReference type="CDD" id="cd13401">
    <property type="entry name" value="Slt70-like"/>
    <property type="match status" value="1"/>
</dbReference>
<gene>
    <name evidence="5" type="ORF">O0S08_19340</name>
</gene>
<dbReference type="Gene3D" id="1.10.530.10">
    <property type="match status" value="1"/>
</dbReference>
<feature type="signal peptide" evidence="3">
    <location>
        <begin position="1"/>
        <end position="20"/>
    </location>
</feature>
<dbReference type="Proteomes" id="UP001164459">
    <property type="component" value="Chromosome"/>
</dbReference>
<evidence type="ECO:0000313" key="5">
    <source>
        <dbReference type="EMBL" id="WAS98302.1"/>
    </source>
</evidence>
<keyword evidence="3" id="KW-0732">Signal</keyword>
<dbReference type="Gene3D" id="1.25.40.10">
    <property type="entry name" value="Tetratricopeptide repeat domain"/>
    <property type="match status" value="2"/>
</dbReference>
<dbReference type="InterPro" id="IPR011990">
    <property type="entry name" value="TPR-like_helical_dom_sf"/>
</dbReference>
<dbReference type="RefSeq" id="WP_269040669.1">
    <property type="nucleotide sequence ID" value="NZ_CP114040.1"/>
</dbReference>
<protein>
    <submittedName>
        <fullName evidence="5">Lytic transglycosylase domain-containing protein</fullName>
    </submittedName>
</protein>
<accession>A0ABY7HG77</accession>
<evidence type="ECO:0000256" key="3">
    <source>
        <dbReference type="SAM" id="SignalP"/>
    </source>
</evidence>
<dbReference type="Pfam" id="PF01464">
    <property type="entry name" value="SLT"/>
    <property type="match status" value="1"/>
</dbReference>
<feature type="chain" id="PRO_5045858592" evidence="3">
    <location>
        <begin position="21"/>
        <end position="847"/>
    </location>
</feature>
<keyword evidence="6" id="KW-1185">Reference proteome</keyword>
<organism evidence="5 6">
    <name type="scientific">Nannocystis punicea</name>
    <dbReference type="NCBI Taxonomy" id="2995304"/>
    <lineage>
        <taxon>Bacteria</taxon>
        <taxon>Pseudomonadati</taxon>
        <taxon>Myxococcota</taxon>
        <taxon>Polyangia</taxon>
        <taxon>Nannocystales</taxon>
        <taxon>Nannocystaceae</taxon>
        <taxon>Nannocystis</taxon>
    </lineage>
</organism>
<feature type="compositionally biased region" description="Low complexity" evidence="2">
    <location>
        <begin position="46"/>
        <end position="55"/>
    </location>
</feature>
<dbReference type="InterPro" id="IPR023346">
    <property type="entry name" value="Lysozyme-like_dom_sf"/>
</dbReference>
<feature type="domain" description="Transglycosylase SLT" evidence="4">
    <location>
        <begin position="682"/>
        <end position="791"/>
    </location>
</feature>
<sequence>MAPVSHPKRMSALTLCTATAALLACRPAALTPEAERVHRGVNQIPLSAQPPTAATPTPPVAAAPTPAPAEVSAAALLARGEPEAALARLAHEPAPAGSLQSAVQRLTKARASRELGRPADAVQALAELAAERRPAKTFPQEVVLHEYAQALVEAAASATGAEADALRKLAVAAWDRAIDHEPVRNAAPMRVARARAMAALDGQAAARRAVKALTEVLRDYPEHPDAARLELLRAQAIAREGKTADAVKALRAVAIDRAGTEPAAGAEATLAELGRPVRYSAAEQLARAAAARRSRDMTLSREVLTDLVQDSKTPGHVREVALRSRAATASRAHDYGACADDLSVLYKKSASADLRGDLLRCLDKAGRYDEALAIWTEQAGRKGGAGRAALWEAIRQAVRGGRYERARDLLGRTQPKERQRGEGLWLDAWLDFRLGDFDAAATAFASAERRLPADQARAARYFRARALLAAGANVKATGDGAEEQAPERGEAERLLRQLVAEDPLGYYGLQARQRLLDVGADPGPLPALAPVPAESNPRPDFAATRATFDALAEEFGWAFPALARGAALHAAGLLDEARRELRVAVDAYEGLYGLDRGGWVPRHEDLVVGLSWKSTWKQPRLGLPKDARKLVRERGAGETLREGLFALTWALDEPYRRSRLMPATAGTYKARWHPRAFRETVEREASARAFDPTHLWALMYTESRFRRHVVSSSGARGAIQIMPWTGQQLATRLGEPFDVDALFDEEHNVRLSAYYFAELLHKFHGQAALAYASYNGGPFNVARWLAAKGATAPLELDVFIAEIPFRETANYTRRVLEVQAAYALMYGGSLPRWQNTVDLRVEDNIDF</sequence>
<evidence type="ECO:0000256" key="2">
    <source>
        <dbReference type="SAM" id="MobiDB-lite"/>
    </source>
</evidence>
<comment type="similarity">
    <text evidence="1">Belongs to the transglycosylase Slt family.</text>
</comment>
<feature type="compositionally biased region" description="Pro residues" evidence="2">
    <location>
        <begin position="56"/>
        <end position="65"/>
    </location>
</feature>
<evidence type="ECO:0000259" key="4">
    <source>
        <dbReference type="Pfam" id="PF01464"/>
    </source>
</evidence>
<dbReference type="PANTHER" id="PTHR37423">
    <property type="entry name" value="SOLUBLE LYTIC MUREIN TRANSGLYCOSYLASE-RELATED"/>
    <property type="match status" value="1"/>
</dbReference>
<feature type="region of interest" description="Disordered" evidence="2">
    <location>
        <begin position="46"/>
        <end position="65"/>
    </location>
</feature>
<proteinExistence type="inferred from homology"/>
<dbReference type="InterPro" id="IPR008258">
    <property type="entry name" value="Transglycosylase_SLT_dom_1"/>
</dbReference>
<dbReference type="EMBL" id="CP114040">
    <property type="protein sequence ID" value="WAS98302.1"/>
    <property type="molecule type" value="Genomic_DNA"/>
</dbReference>
<dbReference type="PANTHER" id="PTHR37423:SF2">
    <property type="entry name" value="MEMBRANE-BOUND LYTIC MUREIN TRANSGLYCOSYLASE C"/>
    <property type="match status" value="1"/>
</dbReference>